<accession>A0A1Y1WEP9</accession>
<evidence type="ECO:0000313" key="2">
    <source>
        <dbReference type="Proteomes" id="UP000193922"/>
    </source>
</evidence>
<sequence length="104" mass="11198">MLTVHGRDSRSTDRSPSALLTTLCSQNSVNDCRSNCPALMPPSPLPVSERSSSGRAWLASSVVIVATSSSPAKRLSSSERPAHRILAGLHHRRLTGLPHCRSDR</sequence>
<dbReference type="AlphaFoldDB" id="A0A1Y1WEP9"/>
<proteinExistence type="predicted"/>
<keyword evidence="2" id="KW-1185">Reference proteome</keyword>
<protein>
    <submittedName>
        <fullName evidence="1">Uncharacterized protein</fullName>
    </submittedName>
</protein>
<gene>
    <name evidence="1" type="ORF">DL89DRAFT_104902</name>
</gene>
<dbReference type="Proteomes" id="UP000193922">
    <property type="component" value="Unassembled WGS sequence"/>
</dbReference>
<name>A0A1Y1WEP9_9FUNG</name>
<dbReference type="GeneID" id="63799683"/>
<evidence type="ECO:0000313" key="1">
    <source>
        <dbReference type="EMBL" id="ORX71963.1"/>
    </source>
</evidence>
<comment type="caution">
    <text evidence="1">The sequence shown here is derived from an EMBL/GenBank/DDBJ whole genome shotgun (WGS) entry which is preliminary data.</text>
</comment>
<organism evidence="1 2">
    <name type="scientific">Linderina pennispora</name>
    <dbReference type="NCBI Taxonomy" id="61395"/>
    <lineage>
        <taxon>Eukaryota</taxon>
        <taxon>Fungi</taxon>
        <taxon>Fungi incertae sedis</taxon>
        <taxon>Zoopagomycota</taxon>
        <taxon>Kickxellomycotina</taxon>
        <taxon>Kickxellomycetes</taxon>
        <taxon>Kickxellales</taxon>
        <taxon>Kickxellaceae</taxon>
        <taxon>Linderina</taxon>
    </lineage>
</organism>
<dbReference type="RefSeq" id="XP_040745387.1">
    <property type="nucleotide sequence ID" value="XM_040883035.1"/>
</dbReference>
<dbReference type="EMBL" id="MCFD01000003">
    <property type="protein sequence ID" value="ORX71963.1"/>
    <property type="molecule type" value="Genomic_DNA"/>
</dbReference>
<reference evidence="1 2" key="1">
    <citation type="submission" date="2016-07" db="EMBL/GenBank/DDBJ databases">
        <title>Pervasive Adenine N6-methylation of Active Genes in Fungi.</title>
        <authorList>
            <consortium name="DOE Joint Genome Institute"/>
            <person name="Mondo S.J."/>
            <person name="Dannebaum R.O."/>
            <person name="Kuo R.C."/>
            <person name="Labutti K."/>
            <person name="Haridas S."/>
            <person name="Kuo A."/>
            <person name="Salamov A."/>
            <person name="Ahrendt S.R."/>
            <person name="Lipzen A."/>
            <person name="Sullivan W."/>
            <person name="Andreopoulos W.B."/>
            <person name="Clum A."/>
            <person name="Lindquist E."/>
            <person name="Daum C."/>
            <person name="Ramamoorthy G.K."/>
            <person name="Gryganskyi A."/>
            <person name="Culley D."/>
            <person name="Magnuson J.K."/>
            <person name="James T.Y."/>
            <person name="O'Malley M.A."/>
            <person name="Stajich J.E."/>
            <person name="Spatafora J.W."/>
            <person name="Visel A."/>
            <person name="Grigoriev I.V."/>
        </authorList>
    </citation>
    <scope>NUCLEOTIDE SEQUENCE [LARGE SCALE GENOMIC DNA]</scope>
    <source>
        <strain evidence="1 2">ATCC 12442</strain>
    </source>
</reference>